<reference evidence="2 3" key="1">
    <citation type="journal article" date="2019" name="Nat. Microbiol.">
        <title>Wide diversity of methane and short-chain alkane metabolisms in uncultured archaea.</title>
        <authorList>
            <person name="Borrel G."/>
            <person name="Adam P.S."/>
            <person name="McKay L.J."/>
            <person name="Chen L.X."/>
            <person name="Sierra-Garcia I.N."/>
            <person name="Sieber C.M."/>
            <person name="Letourneur Q."/>
            <person name="Ghozlane A."/>
            <person name="Andersen G.L."/>
            <person name="Li W.J."/>
            <person name="Hallam S.J."/>
            <person name="Muyzer G."/>
            <person name="de Oliveira V.M."/>
            <person name="Inskeep W.P."/>
            <person name="Banfield J.F."/>
            <person name="Gribaldo S."/>
        </authorList>
    </citation>
    <scope>NUCLEOTIDE SEQUENCE [LARGE SCALE GENOMIC DNA]</scope>
    <source>
        <strain evidence="2">NM1b</strain>
    </source>
</reference>
<dbReference type="InterPro" id="IPR020051">
    <property type="entry name" value="SagB-type_dehydrogenase"/>
</dbReference>
<sequence length="205" mass="22857">KMSVEEAIKGRRSERGFTDTPLTLKQLSQILWAAQGITGTRGKRAAPSAGATYPIDLYIVVGERGVKGMEAGIYHYIPKGHQIERVLSGDRRIPLARASFRQMFISDAPISIVITGEYERTMARYWARGRRCVHMEAGHVGENIYLQVESLGLGTVAVGAFHDDEVSGGRYWRSMDFTLLTPKHGVIVVEINPLTSLKRSLEEKR</sequence>
<dbReference type="PANTHER" id="PTHR43745:SF2">
    <property type="entry name" value="NITROREDUCTASE MJ1384-RELATED"/>
    <property type="match status" value="1"/>
</dbReference>
<dbReference type="Proteomes" id="UP000320766">
    <property type="component" value="Unassembled WGS sequence"/>
</dbReference>
<dbReference type="GO" id="GO:0016491">
    <property type="term" value="F:oxidoreductase activity"/>
    <property type="evidence" value="ECO:0007669"/>
    <property type="project" value="InterPro"/>
</dbReference>
<dbReference type="PANTHER" id="PTHR43745">
    <property type="entry name" value="NITROREDUCTASE MJ1384-RELATED"/>
    <property type="match status" value="1"/>
</dbReference>
<evidence type="ECO:0000259" key="1">
    <source>
        <dbReference type="Pfam" id="PF00881"/>
    </source>
</evidence>
<organism evidence="2 3">
    <name type="scientific">Candidatus Methanolliviera hydrocarbonicum</name>
    <dbReference type="NCBI Taxonomy" id="2491085"/>
    <lineage>
        <taxon>Archaea</taxon>
        <taxon>Methanobacteriati</taxon>
        <taxon>Methanobacteriota</taxon>
        <taxon>Candidatus Methanoliparia</taxon>
        <taxon>Candidatus Methanoliparales</taxon>
        <taxon>Candidatus Methanollivieraceae</taxon>
        <taxon>Candidatus Methanolliviera</taxon>
    </lineage>
</organism>
<dbReference type="SUPFAM" id="SSF55469">
    <property type="entry name" value="FMN-dependent nitroreductase-like"/>
    <property type="match status" value="1"/>
</dbReference>
<dbReference type="InterPro" id="IPR000415">
    <property type="entry name" value="Nitroreductase-like"/>
</dbReference>
<dbReference type="Gene3D" id="3.40.109.10">
    <property type="entry name" value="NADH Oxidase"/>
    <property type="match status" value="1"/>
</dbReference>
<feature type="domain" description="Nitroreductase" evidence="1">
    <location>
        <begin position="8"/>
        <end position="166"/>
    </location>
</feature>
<comment type="caution">
    <text evidence="2">The sequence shown here is derived from an EMBL/GenBank/DDBJ whole genome shotgun (WGS) entry which is preliminary data.</text>
</comment>
<dbReference type="NCBIfam" id="TIGR03605">
    <property type="entry name" value="antibiot_sagB"/>
    <property type="match status" value="1"/>
</dbReference>
<dbReference type="Pfam" id="PF00881">
    <property type="entry name" value="Nitroreductase"/>
    <property type="match status" value="1"/>
</dbReference>
<feature type="non-terminal residue" evidence="2">
    <location>
        <position position="1"/>
    </location>
</feature>
<gene>
    <name evidence="2" type="ORF">EF807_03860</name>
</gene>
<dbReference type="AlphaFoldDB" id="A0A520KWZ6"/>
<dbReference type="InterPro" id="IPR029479">
    <property type="entry name" value="Nitroreductase"/>
</dbReference>
<dbReference type="InterPro" id="IPR052544">
    <property type="entry name" value="Bacteriocin_Proc_Enz"/>
</dbReference>
<proteinExistence type="predicted"/>
<name>A0A520KWZ6_9EURY</name>
<evidence type="ECO:0000313" key="2">
    <source>
        <dbReference type="EMBL" id="RZN69990.1"/>
    </source>
</evidence>
<dbReference type="CDD" id="cd02142">
    <property type="entry name" value="McbC_SagB-like_oxidoreductase"/>
    <property type="match status" value="1"/>
</dbReference>
<dbReference type="EMBL" id="RXIL01000063">
    <property type="protein sequence ID" value="RZN69990.1"/>
    <property type="molecule type" value="Genomic_DNA"/>
</dbReference>
<evidence type="ECO:0000313" key="3">
    <source>
        <dbReference type="Proteomes" id="UP000320766"/>
    </source>
</evidence>
<protein>
    <submittedName>
        <fullName evidence="2">SagB/ThcOx family dehydrogenase</fullName>
    </submittedName>
</protein>
<accession>A0A520KWZ6</accession>